<dbReference type="GO" id="GO:0140664">
    <property type="term" value="F:ATP-dependent DNA damage sensor activity"/>
    <property type="evidence" value="ECO:0007669"/>
    <property type="project" value="InterPro"/>
</dbReference>
<dbReference type="InterPro" id="IPR027417">
    <property type="entry name" value="P-loop_NTPase"/>
</dbReference>
<comment type="caution">
    <text evidence="10">The sequence shown here is derived from an EMBL/GenBank/DDBJ whole genome shotgun (WGS) entry which is preliminary data.</text>
</comment>
<evidence type="ECO:0000256" key="2">
    <source>
        <dbReference type="ARBA" id="ARBA00022741"/>
    </source>
</evidence>
<dbReference type="AlphaFoldDB" id="A0A841T763"/>
<accession>A0A841T763</accession>
<dbReference type="GO" id="GO:0016887">
    <property type="term" value="F:ATP hydrolysis activity"/>
    <property type="evidence" value="ECO:0007669"/>
    <property type="project" value="InterPro"/>
</dbReference>
<keyword evidence="3" id="KW-0378">Hydrolase</keyword>
<dbReference type="Gene3D" id="3.40.50.300">
    <property type="entry name" value="P-loop containing nucleotide triphosphate hydrolases"/>
    <property type="match status" value="1"/>
</dbReference>
<dbReference type="RefSeq" id="WP_185177073.1">
    <property type="nucleotide sequence ID" value="NZ_CBCSEP010000028.1"/>
</dbReference>
<reference evidence="10 11" key="1">
    <citation type="submission" date="2020-08" db="EMBL/GenBank/DDBJ databases">
        <title>Cohnella phylogeny.</title>
        <authorList>
            <person name="Dunlap C."/>
        </authorList>
    </citation>
    <scope>NUCLEOTIDE SEQUENCE [LARGE SCALE GENOMIC DNA]</scope>
    <source>
        <strain evidence="10 11">DSM 103658</strain>
    </source>
</reference>
<evidence type="ECO:0000256" key="6">
    <source>
        <dbReference type="ARBA" id="ARBA00023125"/>
    </source>
</evidence>
<dbReference type="NCBIfam" id="TIGR01069">
    <property type="entry name" value="mutS2"/>
    <property type="match status" value="1"/>
</dbReference>
<evidence type="ECO:0000313" key="11">
    <source>
        <dbReference type="Proteomes" id="UP000574133"/>
    </source>
</evidence>
<keyword evidence="2" id="KW-0547">Nucleotide-binding</keyword>
<evidence type="ECO:0000256" key="1">
    <source>
        <dbReference type="ARBA" id="ARBA00022730"/>
    </source>
</evidence>
<evidence type="ECO:0000256" key="3">
    <source>
        <dbReference type="ARBA" id="ARBA00022801"/>
    </source>
</evidence>
<dbReference type="InterPro" id="IPR045076">
    <property type="entry name" value="MutS"/>
</dbReference>
<proteinExistence type="predicted"/>
<dbReference type="SMART" id="SM00533">
    <property type="entry name" value="MUTSd"/>
    <property type="match status" value="1"/>
</dbReference>
<dbReference type="GO" id="GO:0045910">
    <property type="term" value="P:negative regulation of DNA recombination"/>
    <property type="evidence" value="ECO:0007669"/>
    <property type="project" value="InterPro"/>
</dbReference>
<dbReference type="GO" id="GO:0004519">
    <property type="term" value="F:endonuclease activity"/>
    <property type="evidence" value="ECO:0007669"/>
    <property type="project" value="InterPro"/>
</dbReference>
<name>A0A841T763_9BACL</name>
<sequence>MRDSSLHKLEYPRVIDTLLTYAQTYLGRKLVSGLKPLSDRRTIALKLRETEETRRLIARGAQPPLPSLEGMEEVMALLGTGYIMSERQLGQLAQFARSCGQLGKFMRSKGGEASAVAAYASSMYDLSGLLSSIESCVDRGMVLDSASPELGKLRRLIRGAEEKLKRRLDDLLAKHADCLQERLVSQRGGRFVLPVKKENRKRIPGAVLDESASGQTVFVEPAEAAALQSELSELRSEESREEMQILARLTEEAENYSRELSVNLEAVGYYDLLLAKAKWALAIDGREVEVGEDGVIELRGARHPFLSGQAVPLHVEIGGDYRTLLITGPNTGGKTVAIKTVGLLTLMAQSGLLVPAEEGSRLSVFGAVEADIGDDQSLDRSLSTFSSHLRNVIGILSIAGRGALILLDELATGTDPGEGIGLSIAVLEELHRRGAVVLATTHFNEIKEYARRTPGFRNARMAFDEETLRPLYRLDMGEAGNSYAFVIARRLGIPEEIVDRAKAIAESLQLNRGSSPITADEIEEAAQVIPDGVRVQSGAEGADATEANADASQPAKPLAIGDVVWIPSLHSRGVVYRLPDDRGELIVQIPGEKVRMNRKRVKLAIESKQLYPDDYDMDIVFESVEDRKKRKLMGKRHVEGLKIEKPPER</sequence>
<evidence type="ECO:0000259" key="9">
    <source>
        <dbReference type="SMART" id="SM00534"/>
    </source>
</evidence>
<keyword evidence="1" id="KW-0699">rRNA-binding</keyword>
<dbReference type="GO" id="GO:0006298">
    <property type="term" value="P:mismatch repair"/>
    <property type="evidence" value="ECO:0007669"/>
    <property type="project" value="InterPro"/>
</dbReference>
<keyword evidence="5" id="KW-0694">RNA-binding</keyword>
<feature type="domain" description="DNA mismatch repair protein MutS core" evidence="8">
    <location>
        <begin position="9"/>
        <end position="309"/>
    </location>
</feature>
<dbReference type="Pfam" id="PF00488">
    <property type="entry name" value="MutS_V"/>
    <property type="match status" value="1"/>
</dbReference>
<evidence type="ECO:0000256" key="7">
    <source>
        <dbReference type="SAM" id="Coils"/>
    </source>
</evidence>
<dbReference type="InterPro" id="IPR036187">
    <property type="entry name" value="DNA_mismatch_repair_MutS_sf"/>
</dbReference>
<dbReference type="PANTHER" id="PTHR48466">
    <property type="entry name" value="OS10G0509000 PROTEIN-RELATED"/>
    <property type="match status" value="1"/>
</dbReference>
<dbReference type="InterPro" id="IPR005747">
    <property type="entry name" value="MutS2"/>
</dbReference>
<dbReference type="PANTHER" id="PTHR48466:SF2">
    <property type="entry name" value="OS10G0509000 PROTEIN"/>
    <property type="match status" value="1"/>
</dbReference>
<dbReference type="EMBL" id="JACJVN010000002">
    <property type="protein sequence ID" value="MBB6675765.1"/>
    <property type="molecule type" value="Genomic_DNA"/>
</dbReference>
<keyword evidence="7" id="KW-0175">Coiled coil</keyword>
<feature type="coiled-coil region" evidence="7">
    <location>
        <begin position="224"/>
        <end position="266"/>
    </location>
</feature>
<dbReference type="FunFam" id="3.40.50.300:FF:000830">
    <property type="entry name" value="Endonuclease MutS2"/>
    <property type="match status" value="1"/>
</dbReference>
<dbReference type="GO" id="GO:0005524">
    <property type="term" value="F:ATP binding"/>
    <property type="evidence" value="ECO:0007669"/>
    <property type="project" value="UniProtKB-KW"/>
</dbReference>
<dbReference type="InterPro" id="IPR000432">
    <property type="entry name" value="DNA_mismatch_repair_MutS_C"/>
</dbReference>
<dbReference type="SUPFAM" id="SSF48334">
    <property type="entry name" value="DNA repair protein MutS, domain III"/>
    <property type="match status" value="1"/>
</dbReference>
<dbReference type="SMART" id="SM00534">
    <property type="entry name" value="MUTSac"/>
    <property type="match status" value="1"/>
</dbReference>
<evidence type="ECO:0000259" key="8">
    <source>
        <dbReference type="SMART" id="SM00533"/>
    </source>
</evidence>
<organism evidence="10 11">
    <name type="scientific">Cohnella lubricantis</name>
    <dbReference type="NCBI Taxonomy" id="2163172"/>
    <lineage>
        <taxon>Bacteria</taxon>
        <taxon>Bacillati</taxon>
        <taxon>Bacillota</taxon>
        <taxon>Bacilli</taxon>
        <taxon>Bacillales</taxon>
        <taxon>Paenibacillaceae</taxon>
        <taxon>Cohnella</taxon>
    </lineage>
</organism>
<keyword evidence="11" id="KW-1185">Reference proteome</keyword>
<dbReference type="InterPro" id="IPR007696">
    <property type="entry name" value="DNA_mismatch_repair_MutS_core"/>
</dbReference>
<feature type="domain" description="DNA mismatch repair proteins mutS family" evidence="9">
    <location>
        <begin position="321"/>
        <end position="506"/>
    </location>
</feature>
<gene>
    <name evidence="10" type="ORF">H4Q31_00290</name>
</gene>
<dbReference type="Proteomes" id="UP000574133">
    <property type="component" value="Unassembled WGS sequence"/>
</dbReference>
<protein>
    <submittedName>
        <fullName evidence="10">DNA mismatch repair protein MutS</fullName>
    </submittedName>
</protein>
<evidence type="ECO:0000256" key="4">
    <source>
        <dbReference type="ARBA" id="ARBA00022840"/>
    </source>
</evidence>
<dbReference type="GO" id="GO:0030983">
    <property type="term" value="F:mismatched DNA binding"/>
    <property type="evidence" value="ECO:0007669"/>
    <property type="project" value="InterPro"/>
</dbReference>
<evidence type="ECO:0000256" key="5">
    <source>
        <dbReference type="ARBA" id="ARBA00022884"/>
    </source>
</evidence>
<dbReference type="GO" id="GO:0019843">
    <property type="term" value="F:rRNA binding"/>
    <property type="evidence" value="ECO:0007669"/>
    <property type="project" value="UniProtKB-KW"/>
</dbReference>
<keyword evidence="4" id="KW-0067">ATP-binding</keyword>
<dbReference type="SUPFAM" id="SSF52540">
    <property type="entry name" value="P-loop containing nucleoside triphosphate hydrolases"/>
    <property type="match status" value="1"/>
</dbReference>
<keyword evidence="6" id="KW-0238">DNA-binding</keyword>
<evidence type="ECO:0000313" key="10">
    <source>
        <dbReference type="EMBL" id="MBB6675765.1"/>
    </source>
</evidence>